<keyword evidence="11" id="KW-0862">Zinc</keyword>
<evidence type="ECO:0000313" key="14">
    <source>
        <dbReference type="Proteomes" id="UP000295131"/>
    </source>
</evidence>
<dbReference type="InterPro" id="IPR002496">
    <property type="entry name" value="PRib_AMP_CycHydrolase_dom"/>
</dbReference>
<sequence length="148" mass="16376">MALEFSAPFPDKTEQDEGEVLAPRFNSDGLVTAVTVDAGDGTVLMLAHMNAEALSLSIETGVAHYFSRSRNALWKKGETSGNLQEIEEILVDCDQDAVVLKVRVKGHDASCHTGRRSCFYRSVKLENGTASLVKKDRKVFEPEEVYKR</sequence>
<dbReference type="OrthoDB" id="9795769at2"/>
<dbReference type="PANTHER" id="PTHR42945:SF1">
    <property type="entry name" value="HISTIDINE BIOSYNTHESIS BIFUNCTIONAL PROTEIN HIS7"/>
    <property type="match status" value="1"/>
</dbReference>
<dbReference type="SUPFAM" id="SSF141734">
    <property type="entry name" value="HisI-like"/>
    <property type="match status" value="1"/>
</dbReference>
<keyword evidence="11" id="KW-0479">Metal-binding</keyword>
<comment type="subunit">
    <text evidence="11">Homodimer.</text>
</comment>
<feature type="binding site" evidence="11">
    <location>
        <position position="118"/>
    </location>
    <ligand>
        <name>Zn(2+)</name>
        <dbReference type="ChEBI" id="CHEBI:29105"/>
        <note>ligand shared between dimeric partners</note>
    </ligand>
</feature>
<dbReference type="HAMAP" id="MF_01021">
    <property type="entry name" value="HisI"/>
    <property type="match status" value="1"/>
</dbReference>
<comment type="caution">
    <text evidence="13">The sequence shown here is derived from an EMBL/GenBank/DDBJ whole genome shotgun (WGS) entry which is preliminary data.</text>
</comment>
<comment type="pathway">
    <text evidence="4">Amino-acid biosynthesis; L-histidine biosynthesis; L-histidine from 5-phospho-alpha-D-ribose 1-diphosphate: step 2/9.</text>
</comment>
<comment type="similarity">
    <text evidence="6">In the N-terminal section; belongs to the PRA-CH family.</text>
</comment>
<feature type="binding site" evidence="11">
    <location>
        <position position="96"/>
    </location>
    <ligand>
        <name>Mg(2+)</name>
        <dbReference type="ChEBI" id="CHEBI:18420"/>
    </ligand>
</feature>
<evidence type="ECO:0000313" key="13">
    <source>
        <dbReference type="EMBL" id="TDH39250.1"/>
    </source>
</evidence>
<dbReference type="PANTHER" id="PTHR42945">
    <property type="entry name" value="HISTIDINE BIOSYNTHESIS BIFUNCTIONAL PROTEIN"/>
    <property type="match status" value="1"/>
</dbReference>
<evidence type="ECO:0000256" key="11">
    <source>
        <dbReference type="HAMAP-Rule" id="MF_01021"/>
    </source>
</evidence>
<comment type="pathway">
    <text evidence="3 11">Amino-acid biosynthesis; L-histidine biosynthesis; L-histidine from 5-phospho-alpha-D-ribose 1-diphosphate: step 3/9.</text>
</comment>
<dbReference type="Gene3D" id="3.10.20.810">
    <property type="entry name" value="Phosphoribosyl-AMP cyclohydrolase"/>
    <property type="match status" value="1"/>
</dbReference>
<keyword evidence="14" id="KW-1185">Reference proteome</keyword>
<comment type="similarity">
    <text evidence="5">In the C-terminal section; belongs to the PRA-PH family.</text>
</comment>
<dbReference type="GO" id="GO:0005737">
    <property type="term" value="C:cytoplasm"/>
    <property type="evidence" value="ECO:0007669"/>
    <property type="project" value="UniProtKB-SubCell"/>
</dbReference>
<keyword evidence="8 11" id="KW-0028">Amino-acid biosynthesis</keyword>
<dbReference type="GO" id="GO:0008270">
    <property type="term" value="F:zinc ion binding"/>
    <property type="evidence" value="ECO:0007669"/>
    <property type="project" value="UniProtKB-UniRule"/>
</dbReference>
<comment type="catalytic activity">
    <reaction evidence="2">
        <text>1-(5-phospho-beta-D-ribosyl)-ATP + H2O = 1-(5-phospho-beta-D-ribosyl)-5'-AMP + diphosphate + H(+)</text>
        <dbReference type="Rhea" id="RHEA:22828"/>
        <dbReference type="ChEBI" id="CHEBI:15377"/>
        <dbReference type="ChEBI" id="CHEBI:15378"/>
        <dbReference type="ChEBI" id="CHEBI:33019"/>
        <dbReference type="ChEBI" id="CHEBI:59457"/>
        <dbReference type="ChEBI" id="CHEBI:73183"/>
        <dbReference type="EC" id="3.6.1.31"/>
    </reaction>
</comment>
<evidence type="ECO:0000256" key="2">
    <source>
        <dbReference type="ARBA" id="ARBA00001460"/>
    </source>
</evidence>
<feature type="binding site" evidence="11">
    <location>
        <position position="94"/>
    </location>
    <ligand>
        <name>Mg(2+)</name>
        <dbReference type="ChEBI" id="CHEBI:18420"/>
    </ligand>
</feature>
<feature type="binding site" evidence="11">
    <location>
        <position position="111"/>
    </location>
    <ligand>
        <name>Zn(2+)</name>
        <dbReference type="ChEBI" id="CHEBI:29105"/>
        <note>ligand shared between dimeric partners</note>
    </ligand>
</feature>
<dbReference type="Proteomes" id="UP000295131">
    <property type="component" value="Unassembled WGS sequence"/>
</dbReference>
<dbReference type="GO" id="GO:0004636">
    <property type="term" value="F:phosphoribosyl-ATP diphosphatase activity"/>
    <property type="evidence" value="ECO:0007669"/>
    <property type="project" value="UniProtKB-EC"/>
</dbReference>
<reference evidence="13 14" key="1">
    <citation type="journal article" date="2013" name="Int. J. Syst. Evol. Microbiol.">
        <title>Hoeflea suaedae sp. nov., an endophytic bacterium isolated from the root of the halophyte Suaeda maritima.</title>
        <authorList>
            <person name="Chung E.J."/>
            <person name="Park J.A."/>
            <person name="Pramanik P."/>
            <person name="Bibi F."/>
            <person name="Jeon C.O."/>
            <person name="Chung Y.R."/>
        </authorList>
    </citation>
    <scope>NUCLEOTIDE SEQUENCE [LARGE SCALE GENOMIC DNA]</scope>
    <source>
        <strain evidence="13 14">YC6898</strain>
    </source>
</reference>
<dbReference type="InterPro" id="IPR026660">
    <property type="entry name" value="PRA-CH"/>
</dbReference>
<feature type="binding site" evidence="11">
    <location>
        <position position="93"/>
    </location>
    <ligand>
        <name>Zn(2+)</name>
        <dbReference type="ChEBI" id="CHEBI:29105"/>
        <note>ligand shared between dimeric partners</note>
    </ligand>
</feature>
<evidence type="ECO:0000256" key="3">
    <source>
        <dbReference type="ARBA" id="ARBA00005169"/>
    </source>
</evidence>
<comment type="cofactor">
    <cofactor evidence="11">
        <name>Mg(2+)</name>
        <dbReference type="ChEBI" id="CHEBI:18420"/>
    </cofactor>
    <text evidence="11">Binds 1 Mg(2+) ion per subunit.</text>
</comment>
<accession>A0A4R5PQ51</accession>
<keyword evidence="10 11" id="KW-0368">Histidine biosynthesis</keyword>
<evidence type="ECO:0000256" key="1">
    <source>
        <dbReference type="ARBA" id="ARBA00000024"/>
    </source>
</evidence>
<dbReference type="GO" id="GO:0004635">
    <property type="term" value="F:phosphoribosyl-AMP cyclohydrolase activity"/>
    <property type="evidence" value="ECO:0007669"/>
    <property type="project" value="UniProtKB-UniRule"/>
</dbReference>
<dbReference type="AlphaFoldDB" id="A0A4R5PQ51"/>
<keyword evidence="11" id="KW-0460">Magnesium</keyword>
<comment type="similarity">
    <text evidence="11">Belongs to the PRA-CH family.</text>
</comment>
<protein>
    <recommendedName>
        <fullName evidence="11">Phosphoribosyl-AMP cyclohydrolase</fullName>
        <shortName evidence="11">PRA-CH</shortName>
        <ecNumber evidence="11">3.5.4.19</ecNumber>
    </recommendedName>
</protein>
<dbReference type="GO" id="GO:0000287">
    <property type="term" value="F:magnesium ion binding"/>
    <property type="evidence" value="ECO:0007669"/>
    <property type="project" value="UniProtKB-UniRule"/>
</dbReference>
<comment type="subcellular location">
    <subcellularLocation>
        <location evidence="11">Cytoplasm</location>
    </subcellularLocation>
</comment>
<feature type="domain" description="Phosphoribosyl-AMP cyclohydrolase" evidence="12">
    <location>
        <begin position="45"/>
        <end position="120"/>
    </location>
</feature>
<dbReference type="FunFam" id="3.10.20.810:FF:000001">
    <property type="entry name" value="Histidine biosynthesis bifunctional protein HisIE"/>
    <property type="match status" value="1"/>
</dbReference>
<organism evidence="13 14">
    <name type="scientific">Pseudohoeflea suaedae</name>
    <dbReference type="NCBI Taxonomy" id="877384"/>
    <lineage>
        <taxon>Bacteria</taxon>
        <taxon>Pseudomonadati</taxon>
        <taxon>Pseudomonadota</taxon>
        <taxon>Alphaproteobacteria</taxon>
        <taxon>Hyphomicrobiales</taxon>
        <taxon>Rhizobiaceae</taxon>
        <taxon>Pseudohoeflea</taxon>
    </lineage>
</organism>
<keyword evidence="9 11" id="KW-0378">Hydrolase</keyword>
<evidence type="ECO:0000256" key="7">
    <source>
        <dbReference type="ARBA" id="ARBA00022490"/>
    </source>
</evidence>
<comment type="catalytic activity">
    <reaction evidence="1 11">
        <text>1-(5-phospho-beta-D-ribosyl)-5'-AMP + H2O = 1-(5-phospho-beta-D-ribosyl)-5-[(5-phospho-beta-D-ribosylamino)methylideneamino]imidazole-4-carboxamide</text>
        <dbReference type="Rhea" id="RHEA:20049"/>
        <dbReference type="ChEBI" id="CHEBI:15377"/>
        <dbReference type="ChEBI" id="CHEBI:58435"/>
        <dbReference type="ChEBI" id="CHEBI:59457"/>
        <dbReference type="EC" id="3.5.4.19"/>
    </reaction>
</comment>
<keyword evidence="7 11" id="KW-0963">Cytoplasm</keyword>
<dbReference type="EMBL" id="SMSI01000001">
    <property type="protein sequence ID" value="TDH39250.1"/>
    <property type="molecule type" value="Genomic_DNA"/>
</dbReference>
<evidence type="ECO:0000256" key="10">
    <source>
        <dbReference type="ARBA" id="ARBA00023102"/>
    </source>
</evidence>
<dbReference type="EC" id="3.5.4.19" evidence="11"/>
<evidence type="ECO:0000259" key="12">
    <source>
        <dbReference type="Pfam" id="PF01502"/>
    </source>
</evidence>
<proteinExistence type="inferred from homology"/>
<evidence type="ECO:0000256" key="5">
    <source>
        <dbReference type="ARBA" id="ARBA00007731"/>
    </source>
</evidence>
<dbReference type="Pfam" id="PF01502">
    <property type="entry name" value="PRA-CH"/>
    <property type="match status" value="1"/>
</dbReference>
<feature type="binding site" evidence="11">
    <location>
        <position position="92"/>
    </location>
    <ligand>
        <name>Mg(2+)</name>
        <dbReference type="ChEBI" id="CHEBI:18420"/>
    </ligand>
</feature>
<dbReference type="UniPathway" id="UPA00031">
    <property type="reaction ID" value="UER00008"/>
</dbReference>
<dbReference type="Gene3D" id="4.10.80.70">
    <property type="match status" value="1"/>
</dbReference>
<comment type="cofactor">
    <cofactor evidence="11">
        <name>Zn(2+)</name>
        <dbReference type="ChEBI" id="CHEBI:29105"/>
    </cofactor>
    <text evidence="11">Binds 1 zinc ion per subunit.</text>
</comment>
<dbReference type="NCBIfam" id="NF000768">
    <property type="entry name" value="PRK00051.1"/>
    <property type="match status" value="1"/>
</dbReference>
<dbReference type="GO" id="GO:0000105">
    <property type="term" value="P:L-histidine biosynthetic process"/>
    <property type="evidence" value="ECO:0007669"/>
    <property type="project" value="UniProtKB-UniRule"/>
</dbReference>
<evidence type="ECO:0000256" key="8">
    <source>
        <dbReference type="ARBA" id="ARBA00022605"/>
    </source>
</evidence>
<comment type="function">
    <text evidence="11">Catalyzes the hydrolysis of the adenine ring of phosphoribosyl-AMP.</text>
</comment>
<evidence type="ECO:0000256" key="9">
    <source>
        <dbReference type="ARBA" id="ARBA00022801"/>
    </source>
</evidence>
<dbReference type="InterPro" id="IPR038019">
    <property type="entry name" value="PRib_AMP_CycHydrolase_sf"/>
</dbReference>
<dbReference type="RefSeq" id="WP_133284081.1">
    <property type="nucleotide sequence ID" value="NZ_SMSI01000001.1"/>
</dbReference>
<name>A0A4R5PQ51_9HYPH</name>
<evidence type="ECO:0000256" key="4">
    <source>
        <dbReference type="ARBA" id="ARBA00005204"/>
    </source>
</evidence>
<evidence type="ECO:0000256" key="6">
    <source>
        <dbReference type="ARBA" id="ARBA00008299"/>
    </source>
</evidence>
<gene>
    <name evidence="11 13" type="primary">hisI</name>
    <name evidence="13" type="ORF">E2A64_09350</name>
</gene>